<protein>
    <submittedName>
        <fullName evidence="2">Uncharacterized protein</fullName>
    </submittedName>
</protein>
<comment type="caution">
    <text evidence="2">The sequence shown here is derived from an EMBL/GenBank/DDBJ whole genome shotgun (WGS) entry which is preliminary data.</text>
</comment>
<dbReference type="OrthoDB" id="6228961at2"/>
<dbReference type="EMBL" id="VCBC01000003">
    <property type="protein sequence ID" value="TLU67235.1"/>
    <property type="molecule type" value="Genomic_DNA"/>
</dbReference>
<gene>
    <name evidence="2" type="ORF">FE810_02835</name>
</gene>
<dbReference type="Proteomes" id="UP000307790">
    <property type="component" value="Unassembled WGS sequence"/>
</dbReference>
<accession>A0A5R9INV2</accession>
<keyword evidence="1" id="KW-0732">Signal</keyword>
<reference evidence="2 3" key="1">
    <citation type="submission" date="2019-05" db="EMBL/GenBank/DDBJ databases">
        <title>Genome sequences of Thalassotalea litorea 1K03283.</title>
        <authorList>
            <person name="Zhang D."/>
        </authorList>
    </citation>
    <scope>NUCLEOTIDE SEQUENCE [LARGE SCALE GENOMIC DNA]</scope>
    <source>
        <strain evidence="2 3">MCCC 1K03283</strain>
    </source>
</reference>
<evidence type="ECO:0000313" key="2">
    <source>
        <dbReference type="EMBL" id="TLU67235.1"/>
    </source>
</evidence>
<organism evidence="2 3">
    <name type="scientific">Thalassotalea litorea</name>
    <dbReference type="NCBI Taxonomy" id="2020715"/>
    <lineage>
        <taxon>Bacteria</taxon>
        <taxon>Pseudomonadati</taxon>
        <taxon>Pseudomonadota</taxon>
        <taxon>Gammaproteobacteria</taxon>
        <taxon>Alteromonadales</taxon>
        <taxon>Colwelliaceae</taxon>
        <taxon>Thalassotalea</taxon>
    </lineage>
</organism>
<name>A0A5R9INV2_9GAMM</name>
<dbReference type="AlphaFoldDB" id="A0A5R9INV2"/>
<keyword evidence="3" id="KW-1185">Reference proteome</keyword>
<feature type="signal peptide" evidence="1">
    <location>
        <begin position="1"/>
        <end position="20"/>
    </location>
</feature>
<sequence>MRILVLISLVLLGISMPTQANYPQWLQTLFDELGQETMSKPGHELTGDELFQIYHLTKDINGADDGVFPMIETYGEKVRPILVVKLKNTDTSSEERETATEIIEIFFREDSELLTLLEAI</sequence>
<feature type="chain" id="PRO_5024384238" evidence="1">
    <location>
        <begin position="21"/>
        <end position="120"/>
    </location>
</feature>
<evidence type="ECO:0000313" key="3">
    <source>
        <dbReference type="Proteomes" id="UP000307790"/>
    </source>
</evidence>
<dbReference type="RefSeq" id="WP_138318518.1">
    <property type="nucleotide sequence ID" value="NZ_VCBC01000003.1"/>
</dbReference>
<evidence type="ECO:0000256" key="1">
    <source>
        <dbReference type="SAM" id="SignalP"/>
    </source>
</evidence>
<proteinExistence type="predicted"/>